<gene>
    <name evidence="1" type="ORF">C7B46_17095</name>
</gene>
<dbReference type="Proteomes" id="UP000242972">
    <property type="component" value="Unassembled WGS sequence"/>
</dbReference>
<proteinExistence type="predicted"/>
<accession>A0A2T2X9R6</accession>
<name>A0A2T2X9R6_9FIRM</name>
<reference evidence="1 2" key="1">
    <citation type="journal article" date="2014" name="BMC Genomics">
        <title>Comparison of environmental and isolate Sulfobacillus genomes reveals diverse carbon, sulfur, nitrogen, and hydrogen metabolisms.</title>
        <authorList>
            <person name="Justice N.B."/>
            <person name="Norman A."/>
            <person name="Brown C.T."/>
            <person name="Singh A."/>
            <person name="Thomas B.C."/>
            <person name="Banfield J.F."/>
        </authorList>
    </citation>
    <scope>NUCLEOTIDE SEQUENCE [LARGE SCALE GENOMIC DNA]</scope>
    <source>
        <strain evidence="1">AMDSBA4</strain>
    </source>
</reference>
<dbReference type="EMBL" id="PXYW01000066">
    <property type="protein sequence ID" value="PSR31235.1"/>
    <property type="molecule type" value="Genomic_DNA"/>
</dbReference>
<evidence type="ECO:0000313" key="1">
    <source>
        <dbReference type="EMBL" id="PSR31235.1"/>
    </source>
</evidence>
<sequence>MADDFSDFPEDDAILHCYGQRQPHDPVSLIGTPTALRALRQALDAALDGGLGLCNVWAADGEAYSVLVIPSGQTLPLPCSDCAPAVSPAEMGSGSVPDLPC</sequence>
<protein>
    <submittedName>
        <fullName evidence="1">Uncharacterized protein</fullName>
    </submittedName>
</protein>
<dbReference type="AlphaFoldDB" id="A0A2T2X9R6"/>
<evidence type="ECO:0000313" key="2">
    <source>
        <dbReference type="Proteomes" id="UP000242972"/>
    </source>
</evidence>
<organism evidence="1 2">
    <name type="scientific">Sulfobacillus benefaciens</name>
    <dbReference type="NCBI Taxonomy" id="453960"/>
    <lineage>
        <taxon>Bacteria</taxon>
        <taxon>Bacillati</taxon>
        <taxon>Bacillota</taxon>
        <taxon>Clostridia</taxon>
        <taxon>Eubacteriales</taxon>
        <taxon>Clostridiales Family XVII. Incertae Sedis</taxon>
        <taxon>Sulfobacillus</taxon>
    </lineage>
</organism>
<comment type="caution">
    <text evidence="1">The sequence shown here is derived from an EMBL/GenBank/DDBJ whole genome shotgun (WGS) entry which is preliminary data.</text>
</comment>